<dbReference type="GO" id="GO:0004077">
    <property type="term" value="F:biotin--[biotin carboxyl-carrier protein] ligase activity"/>
    <property type="evidence" value="ECO:0007669"/>
    <property type="project" value="UniProtKB-EC"/>
</dbReference>
<dbReference type="SUPFAM" id="SSF55681">
    <property type="entry name" value="Class II aaRS and biotin synthetases"/>
    <property type="match status" value="1"/>
</dbReference>
<dbReference type="Pfam" id="PF03099">
    <property type="entry name" value="BPL_LplA_LipB"/>
    <property type="match status" value="1"/>
</dbReference>
<dbReference type="PANTHER" id="PTHR12835">
    <property type="entry name" value="BIOTIN PROTEIN LIGASE"/>
    <property type="match status" value="1"/>
</dbReference>
<keyword evidence="1 3" id="KW-0436">Ligase</keyword>
<dbReference type="Gene3D" id="3.30.930.10">
    <property type="entry name" value="Bira Bifunctional Protein, Domain 2"/>
    <property type="match status" value="1"/>
</dbReference>
<evidence type="ECO:0000256" key="1">
    <source>
        <dbReference type="ARBA" id="ARBA00022598"/>
    </source>
</evidence>
<dbReference type="AlphaFoldDB" id="A0A853F444"/>
<evidence type="ECO:0000259" key="2">
    <source>
        <dbReference type="Pfam" id="PF03099"/>
    </source>
</evidence>
<organism evidence="3 4">
    <name type="scientific">Candidatus Thiodubiliella endoseptemdiera</name>
    <dbReference type="NCBI Taxonomy" id="2738886"/>
    <lineage>
        <taxon>Bacteria</taxon>
        <taxon>Pseudomonadati</taxon>
        <taxon>Pseudomonadota</taxon>
        <taxon>Gammaproteobacteria</taxon>
        <taxon>Candidatus Pseudothioglobaceae</taxon>
        <taxon>Candidatus Thiodubiliella</taxon>
    </lineage>
</organism>
<dbReference type="InterPro" id="IPR045864">
    <property type="entry name" value="aa-tRNA-synth_II/BPL/LPL"/>
</dbReference>
<dbReference type="PANTHER" id="PTHR12835:SF5">
    <property type="entry name" value="BIOTIN--PROTEIN LIGASE"/>
    <property type="match status" value="1"/>
</dbReference>
<proteinExistence type="predicted"/>
<feature type="domain" description="BPL/LPL catalytic" evidence="2">
    <location>
        <begin position="21"/>
        <end position="138"/>
    </location>
</feature>
<gene>
    <name evidence="3" type="ORF">H0A76_05325</name>
</gene>
<name>A0A853F444_9GAMM</name>
<dbReference type="EMBL" id="JACCHT010000001">
    <property type="protein sequence ID" value="NYT27349.1"/>
    <property type="molecule type" value="Genomic_DNA"/>
</dbReference>
<dbReference type="Proteomes" id="UP000568751">
    <property type="component" value="Unassembled WGS sequence"/>
</dbReference>
<accession>A0A853F444</accession>
<dbReference type="GO" id="GO:0005737">
    <property type="term" value="C:cytoplasm"/>
    <property type="evidence" value="ECO:0007669"/>
    <property type="project" value="TreeGrafter"/>
</dbReference>
<dbReference type="NCBIfam" id="TIGR00121">
    <property type="entry name" value="birA_ligase"/>
    <property type="match status" value="1"/>
</dbReference>
<sequence length="250" mass="28254">MVDYSDLKIHLSGDIDCHIFDTIPSTNDYLSALAFSPKTQVCVSTRQTQGKGQHNRQWCSDKNSSILLSIRRIFPADVNLSGLSLVIGLALIEVLDMPDLKLKWPNDVYYQDKKLAGILIENSLQNQTQSVVIGIGLNIDVNIGCQTLWTDLHTISKTPINQLELTKSLIDKILQFCQIFETKGFECFTQQWADVDYLYGIEVQYDDKKQTFSGLCYGVNKEGVLLVKTKDAIKQVYSSQFLQVLHLPSR</sequence>
<dbReference type="InterPro" id="IPR004143">
    <property type="entry name" value="BPL_LPL_catalytic"/>
</dbReference>
<evidence type="ECO:0000313" key="4">
    <source>
        <dbReference type="Proteomes" id="UP000568751"/>
    </source>
</evidence>
<dbReference type="InterPro" id="IPR004408">
    <property type="entry name" value="Biotin_CoA_COase_ligase"/>
</dbReference>
<protein>
    <submittedName>
        <fullName evidence="3">Biotin--[acetyl-CoA-carboxylase] ligase</fullName>
        <ecNumber evidence="3">6.3.4.15</ecNumber>
    </submittedName>
</protein>
<comment type="caution">
    <text evidence="3">The sequence shown here is derived from an EMBL/GenBank/DDBJ whole genome shotgun (WGS) entry which is preliminary data.</text>
</comment>
<evidence type="ECO:0000313" key="3">
    <source>
        <dbReference type="EMBL" id="NYT27349.1"/>
    </source>
</evidence>
<reference evidence="3 4" key="1">
    <citation type="submission" date="2020-05" db="EMBL/GenBank/DDBJ databases">
        <title>Horizontal transmission and recombination maintain forever young bacterial symbiont genomes.</title>
        <authorList>
            <person name="Russell S.L."/>
            <person name="Pepper-Tunick E."/>
            <person name="Svedberg J."/>
            <person name="Byrne A."/>
            <person name="Ruelas Castillo J."/>
            <person name="Vollmers C."/>
            <person name="Beinart R.A."/>
            <person name="Corbett-Detig R."/>
        </authorList>
    </citation>
    <scope>NUCLEOTIDE SEQUENCE [LARGE SCALE GENOMIC DNA]</scope>
    <source>
        <strain evidence="3">455</strain>
    </source>
</reference>
<dbReference type="EC" id="6.3.4.15" evidence="3"/>
<dbReference type="CDD" id="cd16442">
    <property type="entry name" value="BPL"/>
    <property type="match status" value="1"/>
</dbReference>